<evidence type="ECO:0000256" key="5">
    <source>
        <dbReference type="ARBA" id="ARBA00023211"/>
    </source>
</evidence>
<dbReference type="PROSITE" id="PS51409">
    <property type="entry name" value="ARGINASE_2"/>
    <property type="match status" value="1"/>
</dbReference>
<keyword evidence="5" id="KW-0464">Manganese</keyword>
<dbReference type="EC" id="3.5.3.8" evidence="6"/>
<dbReference type="Gene3D" id="3.40.800.10">
    <property type="entry name" value="Ureohydrolase domain"/>
    <property type="match status" value="1"/>
</dbReference>
<keyword evidence="3 7" id="KW-0378">Hydrolase</keyword>
<accession>A0ABU2G3L2</accession>
<protein>
    <recommendedName>
        <fullName evidence="6">Formimidoylglutamase</fullName>
        <ecNumber evidence="6">3.5.3.8</ecNumber>
    </recommendedName>
</protein>
<dbReference type="InterPro" id="IPR006035">
    <property type="entry name" value="Ureohydrolase"/>
</dbReference>
<dbReference type="InterPro" id="IPR023696">
    <property type="entry name" value="Ureohydrolase_dom_sf"/>
</dbReference>
<keyword evidence="2" id="KW-0479">Metal-binding</keyword>
<evidence type="ECO:0000256" key="2">
    <source>
        <dbReference type="ARBA" id="ARBA00022723"/>
    </source>
</evidence>
<evidence type="ECO:0000256" key="3">
    <source>
        <dbReference type="ARBA" id="ARBA00022801"/>
    </source>
</evidence>
<dbReference type="InterPro" id="IPR005923">
    <property type="entry name" value="HutG"/>
</dbReference>
<gene>
    <name evidence="9" type="primary">hutG</name>
    <name evidence="9" type="ORF">NDI79_11950</name>
</gene>
<dbReference type="GO" id="GO:0050415">
    <property type="term" value="F:formimidoylglutamase activity"/>
    <property type="evidence" value="ECO:0007669"/>
    <property type="project" value="UniProtKB-EC"/>
</dbReference>
<evidence type="ECO:0000256" key="4">
    <source>
        <dbReference type="ARBA" id="ARBA00022808"/>
    </source>
</evidence>
<dbReference type="EMBL" id="JAMQOQ010000002">
    <property type="protein sequence ID" value="MDS0294883.1"/>
    <property type="molecule type" value="Genomic_DNA"/>
</dbReference>
<dbReference type="Pfam" id="PF00491">
    <property type="entry name" value="Arginase"/>
    <property type="match status" value="1"/>
</dbReference>
<feature type="region of interest" description="Disordered" evidence="8">
    <location>
        <begin position="1"/>
        <end position="22"/>
    </location>
</feature>
<dbReference type="PIRSF" id="PIRSF036979">
    <property type="entry name" value="Arginase"/>
    <property type="match status" value="1"/>
</dbReference>
<name>A0ABU2G3L2_9EURY</name>
<evidence type="ECO:0000313" key="10">
    <source>
        <dbReference type="Proteomes" id="UP001254813"/>
    </source>
</evidence>
<dbReference type="PANTHER" id="PTHR11358:SF26">
    <property type="entry name" value="GUANIDINO ACID HYDROLASE, MITOCHONDRIAL"/>
    <property type="match status" value="1"/>
</dbReference>
<evidence type="ECO:0000256" key="7">
    <source>
        <dbReference type="RuleBase" id="RU003684"/>
    </source>
</evidence>
<dbReference type="PANTHER" id="PTHR11358">
    <property type="entry name" value="ARGINASE/AGMATINASE"/>
    <property type="match status" value="1"/>
</dbReference>
<evidence type="ECO:0000256" key="6">
    <source>
        <dbReference type="NCBIfam" id="TIGR01227"/>
    </source>
</evidence>
<keyword evidence="4" id="KW-0369">Histidine metabolism</keyword>
<dbReference type="InterPro" id="IPR020855">
    <property type="entry name" value="Ureohydrolase_Mn_BS"/>
</dbReference>
<keyword evidence="10" id="KW-1185">Reference proteome</keyword>
<dbReference type="CDD" id="cd09990">
    <property type="entry name" value="Agmatinase-like"/>
    <property type="match status" value="1"/>
</dbReference>
<comment type="similarity">
    <text evidence="1">Belongs to the arginase family. Agmatinase subfamily.</text>
</comment>
<organism evidence="9 10">
    <name type="scientific">Halogeometricum luteum</name>
    <dbReference type="NCBI Taxonomy" id="2950537"/>
    <lineage>
        <taxon>Archaea</taxon>
        <taxon>Methanobacteriati</taxon>
        <taxon>Methanobacteriota</taxon>
        <taxon>Stenosarchaea group</taxon>
        <taxon>Halobacteria</taxon>
        <taxon>Halobacteriales</taxon>
        <taxon>Haloferacaceae</taxon>
        <taxon>Halogeometricum</taxon>
    </lineage>
</organism>
<dbReference type="NCBIfam" id="TIGR01227">
    <property type="entry name" value="hutG"/>
    <property type="match status" value="1"/>
</dbReference>
<evidence type="ECO:0000256" key="8">
    <source>
        <dbReference type="SAM" id="MobiDB-lite"/>
    </source>
</evidence>
<dbReference type="PROSITE" id="PS01053">
    <property type="entry name" value="ARGINASE_1"/>
    <property type="match status" value="1"/>
</dbReference>
<dbReference type="Proteomes" id="UP001254813">
    <property type="component" value="Unassembled WGS sequence"/>
</dbReference>
<dbReference type="SUPFAM" id="SSF52768">
    <property type="entry name" value="Arginase/deacetylase"/>
    <property type="match status" value="1"/>
</dbReference>
<dbReference type="RefSeq" id="WP_310928687.1">
    <property type="nucleotide sequence ID" value="NZ_JAMQOQ010000002.1"/>
</dbReference>
<reference evidence="9 10" key="1">
    <citation type="submission" date="2022-06" db="EMBL/GenBank/DDBJ databases">
        <title>Halogeometricum sp. a new haloarchaeum isolate from saline soil.</title>
        <authorList>
            <person name="Strakova D."/>
            <person name="Galisteo C."/>
            <person name="Sanchez-Porro C."/>
            <person name="Ventosa A."/>
        </authorList>
    </citation>
    <scope>NUCLEOTIDE SEQUENCE [LARGE SCALE GENOMIC DNA]</scope>
    <source>
        <strain evidence="10">S3BR25-2</strain>
    </source>
</reference>
<proteinExistence type="inferred from homology"/>
<evidence type="ECO:0000256" key="1">
    <source>
        <dbReference type="ARBA" id="ARBA00009227"/>
    </source>
</evidence>
<evidence type="ECO:0000313" key="9">
    <source>
        <dbReference type="EMBL" id="MDS0294883.1"/>
    </source>
</evidence>
<comment type="caution">
    <text evidence="9">The sequence shown here is derived from an EMBL/GenBank/DDBJ whole genome shotgun (WGS) entry which is preliminary data.</text>
</comment>
<dbReference type="PRINTS" id="PR00116">
    <property type="entry name" value="ARGINASE"/>
</dbReference>
<sequence>MTPEMDPAPEWTGTSSDPNDEQFGHVVERTTLDTSREYDAVLVGEPYDGAVLGRPGAREGPTAIREALASVKTHHFEAGPVASVADAGDVRVEREASVRDVQEAVRETTAELYDRGALPVFLGGDNSLTYPNVVPLVDSARIDGESVAVVSLDAHLDCREVRAVEGPTSGTPYRQLHDAGLGTLCVVGARHFETGSRYADYLRERGGAVVTAESVAEGVEATLDRIRSAVADADSLYLSVDVDVLDAPSAPGVSAPTPGGLSSRELFALVRGIAGDERVRGFEVVECAPPLDPTPTGLTAATAARTVAHFLAGVAA</sequence>